<dbReference type="Ensembl" id="ENSCSAVT00000010717.1">
    <property type="protein sequence ID" value="ENSCSAVP00000010588.1"/>
    <property type="gene ID" value="ENSCSAVG00000006227.1"/>
</dbReference>
<name>H2YZ26_CIOSA</name>
<dbReference type="GO" id="GO:0016567">
    <property type="term" value="P:protein ubiquitination"/>
    <property type="evidence" value="ECO:0007669"/>
    <property type="project" value="TreeGrafter"/>
</dbReference>
<dbReference type="HOGENOM" id="CLU_898769_0_0_1"/>
<dbReference type="AlphaFoldDB" id="H2YZ26"/>
<dbReference type="PANTHER" id="PTHR13459:SF1">
    <property type="entry name" value="E3 UBIQUITIN-PROTEIN LIGASE RNF220 ISOFORM X1"/>
    <property type="match status" value="1"/>
</dbReference>
<feature type="compositionally biased region" description="Polar residues" evidence="1">
    <location>
        <begin position="290"/>
        <end position="304"/>
    </location>
</feature>
<proteinExistence type="predicted"/>
<feature type="compositionally biased region" description="Low complexity" evidence="1">
    <location>
        <begin position="65"/>
        <end position="74"/>
    </location>
</feature>
<feature type="region of interest" description="Disordered" evidence="1">
    <location>
        <begin position="1"/>
        <end position="76"/>
    </location>
</feature>
<dbReference type="GO" id="GO:0061630">
    <property type="term" value="F:ubiquitin protein ligase activity"/>
    <property type="evidence" value="ECO:0007669"/>
    <property type="project" value="TreeGrafter"/>
</dbReference>
<protein>
    <recommendedName>
        <fullName evidence="2">E3 ubiquitin-protein ligase RNF220 middle domain-containing protein</fullName>
    </recommendedName>
</protein>
<dbReference type="PANTHER" id="PTHR13459">
    <property type="entry name" value="E3 UBIQUITIN-PROTEIN LIGASE RNF220 ISOFORM X1"/>
    <property type="match status" value="1"/>
</dbReference>
<dbReference type="GeneTree" id="ENSGT00390000016573"/>
<feature type="compositionally biased region" description="Polar residues" evidence="1">
    <location>
        <begin position="18"/>
        <end position="54"/>
    </location>
</feature>
<accession>H2YZ26</accession>
<dbReference type="InterPro" id="IPR052443">
    <property type="entry name" value="E3_ubiq-ligase_RNF220-like"/>
</dbReference>
<feature type="region of interest" description="Disordered" evidence="1">
    <location>
        <begin position="270"/>
        <end position="310"/>
    </location>
</feature>
<dbReference type="InParanoid" id="H2YZ26"/>
<keyword evidence="4" id="KW-1185">Reference proteome</keyword>
<evidence type="ECO:0000259" key="2">
    <source>
        <dbReference type="Pfam" id="PF15926"/>
    </source>
</evidence>
<reference evidence="3" key="2">
    <citation type="submission" date="2025-08" db="UniProtKB">
        <authorList>
            <consortium name="Ensembl"/>
        </authorList>
    </citation>
    <scope>IDENTIFICATION</scope>
</reference>
<feature type="compositionally biased region" description="Basic and acidic residues" evidence="1">
    <location>
        <begin position="181"/>
        <end position="205"/>
    </location>
</feature>
<reference evidence="4" key="1">
    <citation type="submission" date="2003-08" db="EMBL/GenBank/DDBJ databases">
        <authorList>
            <person name="Birren B."/>
            <person name="Nusbaum C."/>
            <person name="Abebe A."/>
            <person name="Abouelleil A."/>
            <person name="Adekoya E."/>
            <person name="Ait-zahra M."/>
            <person name="Allen N."/>
            <person name="Allen T."/>
            <person name="An P."/>
            <person name="Anderson M."/>
            <person name="Anderson S."/>
            <person name="Arachchi H."/>
            <person name="Armbruster J."/>
            <person name="Bachantsang P."/>
            <person name="Baldwin J."/>
            <person name="Barry A."/>
            <person name="Bayul T."/>
            <person name="Blitshsteyn B."/>
            <person name="Bloom T."/>
            <person name="Blye J."/>
            <person name="Boguslavskiy L."/>
            <person name="Borowsky M."/>
            <person name="Boukhgalter B."/>
            <person name="Brunache A."/>
            <person name="Butler J."/>
            <person name="Calixte N."/>
            <person name="Calvo S."/>
            <person name="Camarata J."/>
            <person name="Campo K."/>
            <person name="Chang J."/>
            <person name="Cheshatsang Y."/>
            <person name="Citroen M."/>
            <person name="Collymore A."/>
            <person name="Considine T."/>
            <person name="Cook A."/>
            <person name="Cooke P."/>
            <person name="Corum B."/>
            <person name="Cuomo C."/>
            <person name="David R."/>
            <person name="Dawoe T."/>
            <person name="Degray S."/>
            <person name="Dodge S."/>
            <person name="Dooley K."/>
            <person name="Dorje P."/>
            <person name="Dorjee K."/>
            <person name="Dorris L."/>
            <person name="Duffey N."/>
            <person name="Dupes A."/>
            <person name="Elkins T."/>
            <person name="Engels R."/>
            <person name="Erickson J."/>
            <person name="Farina A."/>
            <person name="Faro S."/>
            <person name="Ferreira P."/>
            <person name="Fischer H."/>
            <person name="Fitzgerald M."/>
            <person name="Foley K."/>
            <person name="Gage D."/>
            <person name="Galagan J."/>
            <person name="Gearin G."/>
            <person name="Gnerre S."/>
            <person name="Gnirke A."/>
            <person name="Goyette A."/>
            <person name="Graham J."/>
            <person name="Grandbois E."/>
            <person name="Gyaltsen K."/>
            <person name="Hafez N."/>
            <person name="Hagopian D."/>
            <person name="Hagos B."/>
            <person name="Hall J."/>
            <person name="Hatcher B."/>
            <person name="Heller A."/>
            <person name="Higgins H."/>
            <person name="Honan T."/>
            <person name="Horn A."/>
            <person name="Houde N."/>
            <person name="Hughes L."/>
            <person name="Hulme W."/>
            <person name="Husby E."/>
            <person name="Iliev I."/>
            <person name="Jaffe D."/>
            <person name="Jones C."/>
            <person name="Kamal M."/>
            <person name="Kamat A."/>
            <person name="Kamvysselis M."/>
            <person name="Karlsson E."/>
            <person name="Kells C."/>
            <person name="Kieu A."/>
            <person name="Kisner P."/>
            <person name="Kodira C."/>
            <person name="Kulbokas E."/>
            <person name="Labutti K."/>
            <person name="Lama D."/>
            <person name="Landers T."/>
            <person name="Leger J."/>
            <person name="Levine S."/>
            <person name="Lewis D."/>
            <person name="Lewis T."/>
            <person name="Lindblad-toh K."/>
            <person name="Liu X."/>
            <person name="Lokyitsang T."/>
            <person name="Lokyitsang Y."/>
            <person name="Lucien O."/>
            <person name="Lui A."/>
            <person name="Ma L.J."/>
            <person name="Mabbitt R."/>
            <person name="Macdonald J."/>
            <person name="Maclean C."/>
            <person name="Major J."/>
            <person name="Manning J."/>
            <person name="Marabella R."/>
            <person name="Maru K."/>
            <person name="Matthews C."/>
            <person name="Mauceli E."/>
            <person name="Mccarthy M."/>
            <person name="Mcdonough S."/>
            <person name="Mcghee T."/>
            <person name="Meldrim J."/>
            <person name="Meneus L."/>
            <person name="Mesirov J."/>
            <person name="Mihalev A."/>
            <person name="Mihova T."/>
            <person name="Mikkelsen T."/>
            <person name="Mlenga V."/>
            <person name="Moru K."/>
            <person name="Mozes J."/>
            <person name="Mulrain L."/>
            <person name="Munson G."/>
            <person name="Naylor J."/>
            <person name="Newes C."/>
            <person name="Nguyen C."/>
            <person name="Nguyen N."/>
            <person name="Nguyen T."/>
            <person name="Nicol R."/>
            <person name="Nielsen C."/>
            <person name="Nizzari M."/>
            <person name="Norbu C."/>
            <person name="Norbu N."/>
            <person name="O'donnell P."/>
            <person name="Okoawo O."/>
            <person name="O'leary S."/>
            <person name="Omotosho B."/>
            <person name="O'neill K."/>
            <person name="Osman S."/>
            <person name="Parker S."/>
            <person name="Perrin D."/>
            <person name="Phunkhang P."/>
            <person name="Piqani B."/>
            <person name="Purcell S."/>
            <person name="Rachupka T."/>
            <person name="Ramasamy U."/>
            <person name="Rameau R."/>
            <person name="Ray V."/>
            <person name="Raymond C."/>
            <person name="Retta R."/>
            <person name="Richardson S."/>
            <person name="Rise C."/>
            <person name="Rodriguez J."/>
            <person name="Rogers J."/>
            <person name="Rogov P."/>
            <person name="Rutman M."/>
            <person name="Schupbach R."/>
            <person name="Seaman C."/>
            <person name="Settipalli S."/>
            <person name="Sharpe T."/>
            <person name="Sheridan J."/>
            <person name="Sherpa N."/>
            <person name="Shi J."/>
            <person name="Smirnov S."/>
            <person name="Smith C."/>
            <person name="Sougnez C."/>
            <person name="Spencer B."/>
            <person name="Stalker J."/>
            <person name="Stange-thomann N."/>
            <person name="Stavropoulos S."/>
            <person name="Stetson K."/>
            <person name="Stone C."/>
            <person name="Stone S."/>
            <person name="Stubbs M."/>
            <person name="Talamas J."/>
            <person name="Tchuinga P."/>
            <person name="Tenzing P."/>
            <person name="Tesfaye S."/>
            <person name="Theodore J."/>
            <person name="Thoulutsang Y."/>
            <person name="Topham K."/>
            <person name="Towey S."/>
            <person name="Tsamla T."/>
            <person name="Tsomo N."/>
            <person name="Vallee D."/>
            <person name="Vassiliev H."/>
            <person name="Venkataraman V."/>
            <person name="Vinson J."/>
            <person name="Vo A."/>
            <person name="Wade C."/>
            <person name="Wang S."/>
            <person name="Wangchuk T."/>
            <person name="Wangdi T."/>
            <person name="Whittaker C."/>
            <person name="Wilkinson J."/>
            <person name="Wu Y."/>
            <person name="Wyman D."/>
            <person name="Yadav S."/>
            <person name="Yang S."/>
            <person name="Yang X."/>
            <person name="Yeager S."/>
            <person name="Yee E."/>
            <person name="Young G."/>
            <person name="Zainoun J."/>
            <person name="Zembeck L."/>
            <person name="Zimmer A."/>
            <person name="Zody M."/>
            <person name="Lander E."/>
        </authorList>
    </citation>
    <scope>NUCLEOTIDE SEQUENCE [LARGE SCALE GENOMIC DNA]</scope>
</reference>
<feature type="compositionally biased region" description="Polar residues" evidence="1">
    <location>
        <begin position="90"/>
        <end position="101"/>
    </location>
</feature>
<feature type="region of interest" description="Disordered" evidence="1">
    <location>
        <begin position="168"/>
        <end position="205"/>
    </location>
</feature>
<dbReference type="Proteomes" id="UP000007875">
    <property type="component" value="Unassembled WGS sequence"/>
</dbReference>
<reference evidence="3" key="3">
    <citation type="submission" date="2025-09" db="UniProtKB">
        <authorList>
            <consortium name="Ensembl"/>
        </authorList>
    </citation>
    <scope>IDENTIFICATION</scope>
</reference>
<sequence length="310" mass="34784">MEMPPLHEQQKRKRSDFQLKQKSPKQNLHNDSNPVDFTRRSSSPQPNTTHSGTSHPAIDHVDIMSTSPIGSSSSRDNLTDYDAMLLSNRNTSSVSSIQSQDDAPRRRKKRSSSVSDLCPVCGLTVRESDLAAHLQMEIEKLSKLPSDLRRKAFCHRRSSIERKFSFGATSSSNATSTSSKRLADRDLSPKSERDNREKTFRKVRSNRLERLNSRVGSCLRAQRGTDGNSPSHRVWIGHSGALMCPVCSRAIQGGSAEISAHVGECLRQRRQSPQLHEDEDVDVENDMTHGITNQEDTRSNQSFGSDEWRT</sequence>
<feature type="domain" description="E3 ubiquitin-protein ligase RNF220 middle" evidence="2">
    <location>
        <begin position="115"/>
        <end position="286"/>
    </location>
</feature>
<evidence type="ECO:0000256" key="1">
    <source>
        <dbReference type="SAM" id="MobiDB-lite"/>
    </source>
</evidence>
<evidence type="ECO:0000313" key="4">
    <source>
        <dbReference type="Proteomes" id="UP000007875"/>
    </source>
</evidence>
<evidence type="ECO:0000313" key="3">
    <source>
        <dbReference type="Ensembl" id="ENSCSAVP00000010588.1"/>
    </source>
</evidence>
<dbReference type="STRING" id="51511.ENSCSAVP00000010588"/>
<feature type="compositionally biased region" description="Low complexity" evidence="1">
    <location>
        <begin position="168"/>
        <end position="179"/>
    </location>
</feature>
<dbReference type="Pfam" id="PF15926">
    <property type="entry name" value="RNF220"/>
    <property type="match status" value="1"/>
</dbReference>
<feature type="region of interest" description="Disordered" evidence="1">
    <location>
        <begin position="90"/>
        <end position="114"/>
    </location>
</feature>
<dbReference type="InterPro" id="IPR031824">
    <property type="entry name" value="RNF220_mid"/>
</dbReference>
<organism evidence="3 4">
    <name type="scientific">Ciona savignyi</name>
    <name type="common">Pacific transparent sea squirt</name>
    <dbReference type="NCBI Taxonomy" id="51511"/>
    <lineage>
        <taxon>Eukaryota</taxon>
        <taxon>Metazoa</taxon>
        <taxon>Chordata</taxon>
        <taxon>Tunicata</taxon>
        <taxon>Ascidiacea</taxon>
        <taxon>Phlebobranchia</taxon>
        <taxon>Cionidae</taxon>
        <taxon>Ciona</taxon>
    </lineage>
</organism>